<dbReference type="PANTHER" id="PTHR36152">
    <property type="entry name" value="CYTOPLASMIC PROTEIN-RELATED"/>
    <property type="match status" value="1"/>
</dbReference>
<dbReference type="Pfam" id="PF05638">
    <property type="entry name" value="T6SS_HCP"/>
    <property type="match status" value="1"/>
</dbReference>
<dbReference type="Proteomes" id="UP000643207">
    <property type="component" value="Unassembled WGS sequence"/>
</dbReference>
<proteinExistence type="predicted"/>
<protein>
    <submittedName>
        <fullName evidence="1">Type VI secretion system tube protein Hcp</fullName>
    </submittedName>
</protein>
<dbReference type="EMBL" id="JAERRA010000001">
    <property type="protein sequence ID" value="MBL0718394.1"/>
    <property type="molecule type" value="Genomic_DNA"/>
</dbReference>
<gene>
    <name evidence="1" type="ORF">JI742_00685</name>
</gene>
<dbReference type="PANTHER" id="PTHR36152:SF1">
    <property type="entry name" value="UBIQUITIN-LIKE DOMAIN-CONTAINING PROTEIN"/>
    <property type="match status" value="1"/>
</dbReference>
<dbReference type="AlphaFoldDB" id="A0A9X0XBC4"/>
<evidence type="ECO:0000313" key="1">
    <source>
        <dbReference type="EMBL" id="MBL0718394.1"/>
    </source>
</evidence>
<comment type="caution">
    <text evidence="1">The sequence shown here is derived from an EMBL/GenBank/DDBJ whole genome shotgun (WGS) entry which is preliminary data.</text>
</comment>
<organism evidence="1 2">
    <name type="scientific">Aquariibacter lacus</name>
    <dbReference type="NCBI Taxonomy" id="2801332"/>
    <lineage>
        <taxon>Bacteria</taxon>
        <taxon>Pseudomonadati</taxon>
        <taxon>Pseudomonadota</taxon>
        <taxon>Betaproteobacteria</taxon>
        <taxon>Burkholderiales</taxon>
        <taxon>Sphaerotilaceae</taxon>
        <taxon>Aquariibacter</taxon>
    </lineage>
</organism>
<dbReference type="SUPFAM" id="SSF141452">
    <property type="entry name" value="Hcp1-like"/>
    <property type="match status" value="1"/>
</dbReference>
<accession>A0A9X0XBC4</accession>
<dbReference type="Gene3D" id="2.30.110.20">
    <property type="entry name" value="Hcp1-like"/>
    <property type="match status" value="1"/>
</dbReference>
<dbReference type="InterPro" id="IPR036624">
    <property type="entry name" value="Hcp1-lik_sf"/>
</dbReference>
<dbReference type="InterPro" id="IPR008514">
    <property type="entry name" value="T6SS_Hcp"/>
</dbReference>
<name>A0A9X0XBC4_9BURK</name>
<dbReference type="RefSeq" id="WP_201823036.1">
    <property type="nucleotide sequence ID" value="NZ_JAERRA010000001.1"/>
</dbReference>
<keyword evidence="2" id="KW-1185">Reference proteome</keyword>
<dbReference type="InterPro" id="IPR053165">
    <property type="entry name" value="HSI-I_assembly_Hcp1"/>
</dbReference>
<reference evidence="1 2" key="1">
    <citation type="submission" date="2021-01" db="EMBL/GenBank/DDBJ databases">
        <title>Piscinibacter sp. Jin2 Genome sequencing and assembly.</title>
        <authorList>
            <person name="Kim I."/>
        </authorList>
    </citation>
    <scope>NUCLEOTIDE SEQUENCE [LARGE SCALE GENOMIC DNA]</scope>
    <source>
        <strain evidence="1 2">Jin2</strain>
    </source>
</reference>
<sequence>MPGNAFIKFSDVTKGESLQETHSGDKGWIEIGDWSWDIEAETSFLKGAGASVGKPTPGTMSFSHYFDLASPVIMQRIVQGTHFADVHIVMLKQTGAKDGRGEVYFAMTMKTVFITKVSTKGGEDGAVNQDVEMVFKEISIGYKPQNGAGGALGLQTNFMWDISKMKTEGPAAANMKVQ</sequence>
<evidence type="ECO:0000313" key="2">
    <source>
        <dbReference type="Proteomes" id="UP000643207"/>
    </source>
</evidence>